<gene>
    <name evidence="1" type="ORF">HELGO_WM22634</name>
</gene>
<evidence type="ECO:0000313" key="1">
    <source>
        <dbReference type="EMBL" id="CAA6824621.1"/>
    </source>
</evidence>
<reference evidence="1" key="1">
    <citation type="submission" date="2020-01" db="EMBL/GenBank/DDBJ databases">
        <authorList>
            <person name="Meier V. D."/>
            <person name="Meier V D."/>
        </authorList>
    </citation>
    <scope>NUCLEOTIDE SEQUENCE</scope>
    <source>
        <strain evidence="1">HLG_WM_MAG_07</strain>
    </source>
</reference>
<name>A0A6S6TP99_9GAMM</name>
<protein>
    <submittedName>
        <fullName evidence="1">Uncharacterized protein</fullName>
    </submittedName>
</protein>
<dbReference type="EMBL" id="CACVAY010000120">
    <property type="protein sequence ID" value="CAA6824621.1"/>
    <property type="molecule type" value="Genomic_DNA"/>
</dbReference>
<accession>A0A6S6TP99</accession>
<organism evidence="1">
    <name type="scientific">uncultured Thiotrichaceae bacterium</name>
    <dbReference type="NCBI Taxonomy" id="298394"/>
    <lineage>
        <taxon>Bacteria</taxon>
        <taxon>Pseudomonadati</taxon>
        <taxon>Pseudomonadota</taxon>
        <taxon>Gammaproteobacteria</taxon>
        <taxon>Thiotrichales</taxon>
        <taxon>Thiotrichaceae</taxon>
        <taxon>environmental samples</taxon>
    </lineage>
</organism>
<dbReference type="AlphaFoldDB" id="A0A6S6TP99"/>
<proteinExistence type="predicted"/>
<sequence>MISTKQENQETFVSAEDDFTIFLGINDEIANKLYNEGILRYTALAATPTVTLMRMTAGMHTTYLKSWPEQARVLLDTNATYLRDVQFQLKTKTGAYRNFDCG</sequence>